<dbReference type="AlphaFoldDB" id="A0A392SD72"/>
<organism evidence="2 3">
    <name type="scientific">Trifolium medium</name>
    <dbReference type="NCBI Taxonomy" id="97028"/>
    <lineage>
        <taxon>Eukaryota</taxon>
        <taxon>Viridiplantae</taxon>
        <taxon>Streptophyta</taxon>
        <taxon>Embryophyta</taxon>
        <taxon>Tracheophyta</taxon>
        <taxon>Spermatophyta</taxon>
        <taxon>Magnoliopsida</taxon>
        <taxon>eudicotyledons</taxon>
        <taxon>Gunneridae</taxon>
        <taxon>Pentapetalae</taxon>
        <taxon>rosids</taxon>
        <taxon>fabids</taxon>
        <taxon>Fabales</taxon>
        <taxon>Fabaceae</taxon>
        <taxon>Papilionoideae</taxon>
        <taxon>50 kb inversion clade</taxon>
        <taxon>NPAAA clade</taxon>
        <taxon>Hologalegina</taxon>
        <taxon>IRL clade</taxon>
        <taxon>Trifolieae</taxon>
        <taxon>Trifolium</taxon>
    </lineage>
</organism>
<feature type="region of interest" description="Disordered" evidence="1">
    <location>
        <begin position="1"/>
        <end position="73"/>
    </location>
</feature>
<dbReference type="Proteomes" id="UP000265520">
    <property type="component" value="Unassembled WGS sequence"/>
</dbReference>
<feature type="non-terminal residue" evidence="2">
    <location>
        <position position="73"/>
    </location>
</feature>
<name>A0A392SD72_9FABA</name>
<sequence length="73" mass="7858">MTRNIHGSIEDDNSISEHLISVDDEVPNPQAQNNSVDAEAQNNSVDAEGDNSDSEHSISDDDEGVPKPQAQNN</sequence>
<protein>
    <submittedName>
        <fullName evidence="2">Uncharacterized protein</fullName>
    </submittedName>
</protein>
<feature type="compositionally biased region" description="Polar residues" evidence="1">
    <location>
        <begin position="29"/>
        <end position="45"/>
    </location>
</feature>
<comment type="caution">
    <text evidence="2">The sequence shown here is derived from an EMBL/GenBank/DDBJ whole genome shotgun (WGS) entry which is preliminary data.</text>
</comment>
<proteinExistence type="predicted"/>
<evidence type="ECO:0000313" key="3">
    <source>
        <dbReference type="Proteomes" id="UP000265520"/>
    </source>
</evidence>
<accession>A0A392SD72</accession>
<evidence type="ECO:0000256" key="1">
    <source>
        <dbReference type="SAM" id="MobiDB-lite"/>
    </source>
</evidence>
<evidence type="ECO:0000313" key="2">
    <source>
        <dbReference type="EMBL" id="MCI45806.1"/>
    </source>
</evidence>
<dbReference type="EMBL" id="LXQA010348839">
    <property type="protein sequence ID" value="MCI45806.1"/>
    <property type="molecule type" value="Genomic_DNA"/>
</dbReference>
<keyword evidence="3" id="KW-1185">Reference proteome</keyword>
<reference evidence="2 3" key="1">
    <citation type="journal article" date="2018" name="Front. Plant Sci.">
        <title>Red Clover (Trifolium pratense) and Zigzag Clover (T. medium) - A Picture of Genomic Similarities and Differences.</title>
        <authorList>
            <person name="Dluhosova J."/>
            <person name="Istvanek J."/>
            <person name="Nedelnik J."/>
            <person name="Repkova J."/>
        </authorList>
    </citation>
    <scope>NUCLEOTIDE SEQUENCE [LARGE SCALE GENOMIC DNA]</scope>
    <source>
        <strain evidence="3">cv. 10/8</strain>
        <tissue evidence="2">Leaf</tissue>
    </source>
</reference>